<dbReference type="HAMAP" id="MF_00902">
    <property type="entry name" value="TatC"/>
    <property type="match status" value="1"/>
</dbReference>
<name>A0A1H0NK06_MICTS</name>
<feature type="transmembrane region" description="Helical" evidence="7">
    <location>
        <begin position="92"/>
        <end position="113"/>
    </location>
</feature>
<comment type="subunit">
    <text evidence="7">The Tat system comprises two distinct complexes: a TatABC complex, containing multiple copies of TatA, TatB and TatC subunits, and a separate TatA complex, containing only TatA subunits. Substrates initially bind to the TatABC complex, which probably triggers association of the separate TatA complex to form the active translocon.</text>
</comment>
<keyword evidence="5 7" id="KW-0811">Translocation</keyword>
<dbReference type="NCBIfam" id="TIGR00945">
    <property type="entry name" value="tatC"/>
    <property type="match status" value="1"/>
</dbReference>
<feature type="transmembrane region" description="Helical" evidence="7">
    <location>
        <begin position="234"/>
        <end position="254"/>
    </location>
</feature>
<evidence type="ECO:0000313" key="9">
    <source>
        <dbReference type="Proteomes" id="UP000186456"/>
    </source>
</evidence>
<keyword evidence="7" id="KW-0813">Transport</keyword>
<evidence type="ECO:0000256" key="7">
    <source>
        <dbReference type="HAMAP-Rule" id="MF_00902"/>
    </source>
</evidence>
<keyword evidence="6 7" id="KW-0472">Membrane</keyword>
<feature type="transmembrane region" description="Helical" evidence="7">
    <location>
        <begin position="34"/>
        <end position="52"/>
    </location>
</feature>
<keyword evidence="2 7" id="KW-0812">Transmembrane</keyword>
<feature type="transmembrane region" description="Helical" evidence="7">
    <location>
        <begin position="125"/>
        <end position="151"/>
    </location>
</feature>
<proteinExistence type="inferred from homology"/>
<keyword evidence="7" id="KW-0997">Cell inner membrane</keyword>
<keyword evidence="4 7" id="KW-1133">Transmembrane helix</keyword>
<comment type="function">
    <text evidence="7">Part of the twin-arginine translocation (Tat) system that transports large folded proteins containing a characteristic twin-arginine motif in their signal peptide across membranes. Together with TatB, TatC is part of a receptor directly interacting with Tat signal peptides.</text>
</comment>
<dbReference type="PANTHER" id="PTHR30371">
    <property type="entry name" value="SEC-INDEPENDENT PROTEIN TRANSLOCASE PROTEIN TATC"/>
    <property type="match status" value="1"/>
</dbReference>
<dbReference type="InterPro" id="IPR002033">
    <property type="entry name" value="TatC"/>
</dbReference>
<evidence type="ECO:0000256" key="1">
    <source>
        <dbReference type="ARBA" id="ARBA00004141"/>
    </source>
</evidence>
<dbReference type="Pfam" id="PF00902">
    <property type="entry name" value="TatC"/>
    <property type="match status" value="1"/>
</dbReference>
<evidence type="ECO:0000256" key="6">
    <source>
        <dbReference type="ARBA" id="ARBA00023136"/>
    </source>
</evidence>
<dbReference type="GO" id="GO:0043953">
    <property type="term" value="P:protein transport by the Tat complex"/>
    <property type="evidence" value="ECO:0007669"/>
    <property type="project" value="UniProtKB-UniRule"/>
</dbReference>
<dbReference type="EMBL" id="FNJN01000003">
    <property type="protein sequence ID" value="SDO92989.1"/>
    <property type="molecule type" value="Genomic_DNA"/>
</dbReference>
<dbReference type="PANTHER" id="PTHR30371:SF0">
    <property type="entry name" value="SEC-INDEPENDENT PROTEIN TRANSLOCASE PROTEIN TATC, CHLOROPLASTIC-RELATED"/>
    <property type="match status" value="1"/>
</dbReference>
<organism evidence="8 9">
    <name type="scientific">Microbacterium testaceum (strain StLB037)</name>
    <dbReference type="NCBI Taxonomy" id="979556"/>
    <lineage>
        <taxon>Bacteria</taxon>
        <taxon>Bacillati</taxon>
        <taxon>Actinomycetota</taxon>
        <taxon>Actinomycetes</taxon>
        <taxon>Micrococcales</taxon>
        <taxon>Microbacteriaceae</taxon>
        <taxon>Microbacterium</taxon>
    </lineage>
</organism>
<dbReference type="GO" id="GO:0065002">
    <property type="term" value="P:intracellular protein transmembrane transport"/>
    <property type="evidence" value="ECO:0007669"/>
    <property type="project" value="TreeGrafter"/>
</dbReference>
<evidence type="ECO:0000256" key="2">
    <source>
        <dbReference type="ARBA" id="ARBA00022692"/>
    </source>
</evidence>
<evidence type="ECO:0000256" key="5">
    <source>
        <dbReference type="ARBA" id="ARBA00023010"/>
    </source>
</evidence>
<keyword evidence="3 7" id="KW-0653">Protein transport</keyword>
<gene>
    <name evidence="7" type="primary">tatC</name>
    <name evidence="8" type="ORF">SAMN04487788_1386</name>
</gene>
<dbReference type="GO" id="GO:0009977">
    <property type="term" value="F:proton motive force dependent protein transmembrane transporter activity"/>
    <property type="evidence" value="ECO:0007669"/>
    <property type="project" value="TreeGrafter"/>
</dbReference>
<feature type="transmembrane region" description="Helical" evidence="7">
    <location>
        <begin position="171"/>
        <end position="198"/>
    </location>
</feature>
<evidence type="ECO:0000256" key="3">
    <source>
        <dbReference type="ARBA" id="ARBA00022927"/>
    </source>
</evidence>
<feature type="transmembrane region" description="Helical" evidence="7">
    <location>
        <begin position="210"/>
        <end position="228"/>
    </location>
</feature>
<sequence length="273" mass="29885">MATAGPPRIDVPEGPRRDKRMSIGAHLVELRKRLMIAALALVVGMVIAFIITDPIIHLITEPIRVIAERRGDDFSALNFTSVTSAFDLRMRIAFSIGIFLSAPVWLWQIWAFIMPGLTRKEIRYTVGFVASAVPLFFVGCWVGLLIVPHVIELMWGFTPEGGVNFYNAVDYYDFVFKLMIVVGVAFVLPVFLVALNVAGIMSGKAILKGWRVAILIATLFSALATPAADIISMLMLAGILTVLFFAAAGVSMLFDRRKARRLAAAEMPSGPTA</sequence>
<dbReference type="GO" id="GO:0033281">
    <property type="term" value="C:TAT protein transport complex"/>
    <property type="evidence" value="ECO:0007669"/>
    <property type="project" value="UniProtKB-UniRule"/>
</dbReference>
<evidence type="ECO:0000313" key="8">
    <source>
        <dbReference type="EMBL" id="SDO92989.1"/>
    </source>
</evidence>
<protein>
    <recommendedName>
        <fullName evidence="7">Sec-independent protein translocase protein TatC</fullName>
    </recommendedName>
</protein>
<dbReference type="Proteomes" id="UP000186456">
    <property type="component" value="Unassembled WGS sequence"/>
</dbReference>
<dbReference type="AlphaFoldDB" id="A0A1H0NK06"/>
<comment type="similarity">
    <text evidence="7">Belongs to the TatC family.</text>
</comment>
<accession>A0A1H0NK06</accession>
<keyword evidence="7" id="KW-1003">Cell membrane</keyword>
<evidence type="ECO:0000256" key="4">
    <source>
        <dbReference type="ARBA" id="ARBA00022989"/>
    </source>
</evidence>
<comment type="subcellular location">
    <subcellularLocation>
        <location evidence="7">Cell inner membrane</location>
        <topology evidence="7">Multi-pass membrane protein</topology>
    </subcellularLocation>
    <subcellularLocation>
        <location evidence="1">Membrane</location>
        <topology evidence="1">Multi-pass membrane protein</topology>
    </subcellularLocation>
</comment>
<dbReference type="PRINTS" id="PR01840">
    <property type="entry name" value="TATCFAMILY"/>
</dbReference>
<reference evidence="8 9" key="1">
    <citation type="submission" date="2016-10" db="EMBL/GenBank/DDBJ databases">
        <authorList>
            <person name="de Groot N.N."/>
        </authorList>
    </citation>
    <scope>NUCLEOTIDE SEQUENCE [LARGE SCALE GENOMIC DNA]</scope>
    <source>
        <strain evidence="8 9">StLB037</strain>
    </source>
</reference>